<reference evidence="2" key="1">
    <citation type="submission" date="2022-11" db="UniProtKB">
        <authorList>
            <consortium name="WormBaseParasite"/>
        </authorList>
    </citation>
    <scope>IDENTIFICATION</scope>
</reference>
<dbReference type="Proteomes" id="UP000887579">
    <property type="component" value="Unplaced"/>
</dbReference>
<name>A0AC34FNF0_9BILA</name>
<proteinExistence type="predicted"/>
<organism evidence="1 2">
    <name type="scientific">Panagrolaimus sp. ES5</name>
    <dbReference type="NCBI Taxonomy" id="591445"/>
    <lineage>
        <taxon>Eukaryota</taxon>
        <taxon>Metazoa</taxon>
        <taxon>Ecdysozoa</taxon>
        <taxon>Nematoda</taxon>
        <taxon>Chromadorea</taxon>
        <taxon>Rhabditida</taxon>
        <taxon>Tylenchina</taxon>
        <taxon>Panagrolaimomorpha</taxon>
        <taxon>Panagrolaimoidea</taxon>
        <taxon>Panagrolaimidae</taxon>
        <taxon>Panagrolaimus</taxon>
    </lineage>
</organism>
<evidence type="ECO:0000313" key="1">
    <source>
        <dbReference type="Proteomes" id="UP000887579"/>
    </source>
</evidence>
<sequence length="563" mass="63369">MATKYHFLPEKSDIDFGEILNAQYSNLNLNHNFQSFHSDNGQSKSALNNSRENEKYAVPKLLEFTDSIDLQRDLRLWNKSNKDLSTNFLKINREFEDEHEFKKSKSINSSTLSLHIAAYENSVEADTSDLNGGKTEGLKSKTVKTALIKRYGILKQIYIDSPSFITNPFEFPRQQKDQSNSPEILQFRASQRLRNPNKENAGDNERVKKVVPSLEQSSHPPKLVRQQQSDNREAMTADSPPQNRTSARLNRGTKRHLDDFVYYEEAKRKKLDKELKPLNKTPKTSEAPKTPSKRSKTPSEPKIVSPFINESKPPSRNQRISPLIIKRNQAGKNQHVSPLENELKPSAKKEFVSPVSITQPKPSVKKERVSLLENRPKPLAKNPLVSGTKPSAKDQPVSPLIKNMPKQPAKLVFIRPPPRQSTIRFLKPHVHSICPKPQTSSDAAKVAALKDALFIKRPPPSVSMPSNGSIIEKENIRLPLQVQTNLRPASGSQSSPSIITFANYPNNLLSFEPNVKYCLVNQNGKLIYPASELEESASQSAPSPSPPTHSLFEPCPNYFLTVL</sequence>
<evidence type="ECO:0000313" key="2">
    <source>
        <dbReference type="WBParaSite" id="ES5_v2.g18792.t1"/>
    </source>
</evidence>
<dbReference type="WBParaSite" id="ES5_v2.g18792.t1">
    <property type="protein sequence ID" value="ES5_v2.g18792.t1"/>
    <property type="gene ID" value="ES5_v2.g18792"/>
</dbReference>
<accession>A0AC34FNF0</accession>
<protein>
    <submittedName>
        <fullName evidence="2">Uncharacterized protein</fullName>
    </submittedName>
</protein>